<dbReference type="Pfam" id="PF02170">
    <property type="entry name" value="PAZ"/>
    <property type="match status" value="1"/>
</dbReference>
<dbReference type="Gene3D" id="3.30.420.10">
    <property type="entry name" value="Ribonuclease H-like superfamily/Ribonuclease H"/>
    <property type="match status" value="1"/>
</dbReference>
<feature type="domain" description="PAZ" evidence="2">
    <location>
        <begin position="59"/>
        <end position="115"/>
    </location>
</feature>
<dbReference type="EMBL" id="ADNJ02000011">
    <property type="protein sequence ID" value="EFY97759.2"/>
    <property type="molecule type" value="Genomic_DNA"/>
</dbReference>
<dbReference type="HOGENOM" id="CLU_1525527_0_0_1"/>
<name>E9F2P3_METRA</name>
<dbReference type="GeneID" id="19260828"/>
<keyword evidence="4" id="KW-1185">Reference proteome</keyword>
<dbReference type="Proteomes" id="UP000002498">
    <property type="component" value="Unassembled WGS sequence"/>
</dbReference>
<dbReference type="InterPro" id="IPR036397">
    <property type="entry name" value="RNaseH_sf"/>
</dbReference>
<organism evidence="3 4">
    <name type="scientific">Metarhizium robertsii (strain ARSEF 23 / ATCC MYA-3075)</name>
    <name type="common">Metarhizium anisopliae (strain ARSEF 23)</name>
    <dbReference type="NCBI Taxonomy" id="655844"/>
    <lineage>
        <taxon>Eukaryota</taxon>
        <taxon>Fungi</taxon>
        <taxon>Dikarya</taxon>
        <taxon>Ascomycota</taxon>
        <taxon>Pezizomycotina</taxon>
        <taxon>Sordariomycetes</taxon>
        <taxon>Hypocreomycetidae</taxon>
        <taxon>Hypocreales</taxon>
        <taxon>Clavicipitaceae</taxon>
        <taxon>Metarhizium</taxon>
    </lineage>
</organism>
<evidence type="ECO:0000313" key="4">
    <source>
        <dbReference type="Proteomes" id="UP000002498"/>
    </source>
</evidence>
<dbReference type="InterPro" id="IPR003100">
    <property type="entry name" value="PAZ_dom"/>
</dbReference>
<dbReference type="SUPFAM" id="SSF101690">
    <property type="entry name" value="PAZ domain"/>
    <property type="match status" value="1"/>
</dbReference>
<dbReference type="AlphaFoldDB" id="E9F2P3"/>
<feature type="region of interest" description="Disordered" evidence="1">
    <location>
        <begin position="26"/>
        <end position="53"/>
    </location>
</feature>
<evidence type="ECO:0000256" key="1">
    <source>
        <dbReference type="SAM" id="MobiDB-lite"/>
    </source>
</evidence>
<sequence>MAHPPRVRQHGAGAKEVEFWLDSAASSSSASKLEAKGGTNGKGKGKGKEKAQAERSAAFSSGRYISVFEFFRTTYNRVLQYPQLPLINYGNRENPMYLPAEVCVVFAGQPSKSKLDGADIVEDLTHNMCYFSSHATKAVSLCPSAYYADLASARDATWPACSIRRHHHGFILAEFH</sequence>
<dbReference type="Gene3D" id="2.170.260.10">
    <property type="entry name" value="paz domain"/>
    <property type="match status" value="1"/>
</dbReference>
<dbReference type="GO" id="GO:0003723">
    <property type="term" value="F:RNA binding"/>
    <property type="evidence" value="ECO:0007669"/>
    <property type="project" value="InterPro"/>
</dbReference>
<dbReference type="OrthoDB" id="4938013at2759"/>
<dbReference type="PANTHER" id="PTHR22891">
    <property type="entry name" value="EUKARYOTIC TRANSLATION INITIATION FACTOR 2C"/>
    <property type="match status" value="1"/>
</dbReference>
<dbReference type="RefSeq" id="XP_007822731.2">
    <property type="nucleotide sequence ID" value="XM_007824540.2"/>
</dbReference>
<gene>
    <name evidence="3" type="ORF">MAA_06542</name>
</gene>
<evidence type="ECO:0000313" key="3">
    <source>
        <dbReference type="EMBL" id="EFY97759.2"/>
    </source>
</evidence>
<protein>
    <submittedName>
        <fullName evidence="3">Argonaute/Dicer protein, PAZ</fullName>
    </submittedName>
</protein>
<reference evidence="3 4" key="1">
    <citation type="journal article" date="2011" name="PLoS Genet.">
        <title>Genome sequencing and comparative transcriptomics of the model entomopathogenic fungi Metarhizium anisopliae and M. acridum.</title>
        <authorList>
            <person name="Gao Q."/>
            <person name="Jin K."/>
            <person name="Ying S.H."/>
            <person name="Zhang Y."/>
            <person name="Xiao G."/>
            <person name="Shang Y."/>
            <person name="Duan Z."/>
            <person name="Hu X."/>
            <person name="Xie X.Q."/>
            <person name="Zhou G."/>
            <person name="Peng G."/>
            <person name="Luo Z."/>
            <person name="Huang W."/>
            <person name="Wang B."/>
            <person name="Fang W."/>
            <person name="Wang S."/>
            <person name="Zhong Y."/>
            <person name="Ma L.J."/>
            <person name="St Leger R.J."/>
            <person name="Zhao G.P."/>
            <person name="Pei Y."/>
            <person name="Feng M.G."/>
            <person name="Xia Y."/>
            <person name="Wang C."/>
        </authorList>
    </citation>
    <scope>NUCLEOTIDE SEQUENCE [LARGE SCALE GENOMIC DNA]</scope>
    <source>
        <strain evidence="4">ARSEF 23 / ATCC MYA-3075</strain>
    </source>
</reference>
<evidence type="ECO:0000259" key="2">
    <source>
        <dbReference type="Pfam" id="PF02170"/>
    </source>
</evidence>
<accession>E9F2P3</accession>
<dbReference type="KEGG" id="maj:MAA_06542"/>
<dbReference type="CDD" id="cd02846">
    <property type="entry name" value="PAZ_argonaute_like"/>
    <property type="match status" value="1"/>
</dbReference>
<dbReference type="InterPro" id="IPR036085">
    <property type="entry name" value="PAZ_dom_sf"/>
</dbReference>
<comment type="caution">
    <text evidence="3">The sequence shown here is derived from an EMBL/GenBank/DDBJ whole genome shotgun (WGS) entry which is preliminary data.</text>
</comment>
<proteinExistence type="predicted"/>
<reference evidence="3 4" key="2">
    <citation type="journal article" date="2014" name="Proc. Natl. Acad. Sci. U.S.A.">
        <title>Trajectory and genomic determinants of fungal-pathogen speciation and host adaptation.</title>
        <authorList>
            <person name="Hu X."/>
            <person name="Xiao G."/>
            <person name="Zheng P."/>
            <person name="Shang Y."/>
            <person name="Su Y."/>
            <person name="Zhang X."/>
            <person name="Liu X."/>
            <person name="Zhan S."/>
            <person name="St Leger R.J."/>
            <person name="Wang C."/>
        </authorList>
    </citation>
    <scope>GENOME REANNOTATION</scope>
    <source>
        <strain evidence="4">ARSEF 23 / ATCC MYA-3075</strain>
    </source>
</reference>